<name>A0A556UY71_BAGYA</name>
<sequence length="81" mass="9528">MNYETLKATICMGKSEKSNSPQFSHVQRTVSFCFTFDSMHRDTMHRVPFVDEIEMTLRLKLKENRQSHKCRSEAFGLQVIN</sequence>
<comment type="caution">
    <text evidence="1">The sequence shown here is derived from an EMBL/GenBank/DDBJ whole genome shotgun (WGS) entry which is preliminary data.</text>
</comment>
<evidence type="ECO:0000313" key="2">
    <source>
        <dbReference type="Proteomes" id="UP000319801"/>
    </source>
</evidence>
<accession>A0A556UY71</accession>
<proteinExistence type="predicted"/>
<organism evidence="1 2">
    <name type="scientific">Bagarius yarrelli</name>
    <name type="common">Goonch</name>
    <name type="synonym">Bagrus yarrelli</name>
    <dbReference type="NCBI Taxonomy" id="175774"/>
    <lineage>
        <taxon>Eukaryota</taxon>
        <taxon>Metazoa</taxon>
        <taxon>Chordata</taxon>
        <taxon>Craniata</taxon>
        <taxon>Vertebrata</taxon>
        <taxon>Euteleostomi</taxon>
        <taxon>Actinopterygii</taxon>
        <taxon>Neopterygii</taxon>
        <taxon>Teleostei</taxon>
        <taxon>Ostariophysi</taxon>
        <taxon>Siluriformes</taxon>
        <taxon>Sisoridae</taxon>
        <taxon>Sisorinae</taxon>
        <taxon>Bagarius</taxon>
    </lineage>
</organism>
<evidence type="ECO:0000313" key="1">
    <source>
        <dbReference type="EMBL" id="TSP25424.1"/>
    </source>
</evidence>
<gene>
    <name evidence="1" type="ORF">Baya_9649</name>
</gene>
<protein>
    <submittedName>
        <fullName evidence="1">Uncharacterized protein</fullName>
    </submittedName>
</protein>
<reference evidence="1 2" key="1">
    <citation type="journal article" date="2019" name="Genome Biol. Evol.">
        <title>Whole-Genome Sequencing of the Giant Devil Catfish, Bagarius yarrelli.</title>
        <authorList>
            <person name="Jiang W."/>
            <person name="Lv Y."/>
            <person name="Cheng L."/>
            <person name="Yang K."/>
            <person name="Chao B."/>
            <person name="Wang X."/>
            <person name="Li Y."/>
            <person name="Pan X."/>
            <person name="You X."/>
            <person name="Zhang Y."/>
            <person name="Yang J."/>
            <person name="Li J."/>
            <person name="Zhang X."/>
            <person name="Liu S."/>
            <person name="Sun C."/>
            <person name="Yang J."/>
            <person name="Shi Q."/>
        </authorList>
    </citation>
    <scope>NUCLEOTIDE SEQUENCE [LARGE SCALE GENOMIC DNA]</scope>
    <source>
        <strain evidence="1">JWS20170419001</strain>
        <tissue evidence="1">Muscle</tissue>
    </source>
</reference>
<dbReference type="EMBL" id="VCAZ01000074">
    <property type="protein sequence ID" value="TSP25424.1"/>
    <property type="molecule type" value="Genomic_DNA"/>
</dbReference>
<keyword evidence="2" id="KW-1185">Reference proteome</keyword>
<dbReference type="AlphaFoldDB" id="A0A556UY71"/>
<dbReference type="Proteomes" id="UP000319801">
    <property type="component" value="Unassembled WGS sequence"/>
</dbReference>